<dbReference type="OrthoDB" id="3369at2157"/>
<dbReference type="GO" id="GO:0004673">
    <property type="term" value="F:protein histidine kinase activity"/>
    <property type="evidence" value="ECO:0007669"/>
    <property type="project" value="UniProtKB-EC"/>
</dbReference>
<dbReference type="SUPFAM" id="SSF55874">
    <property type="entry name" value="ATPase domain of HSP90 chaperone/DNA topoisomerase II/histidine kinase"/>
    <property type="match status" value="1"/>
</dbReference>
<dbReference type="InterPro" id="IPR003594">
    <property type="entry name" value="HATPase_dom"/>
</dbReference>
<dbReference type="EnsemblBacteria" id="ABD40675">
    <property type="protein sequence ID" value="ABD40675"/>
    <property type="gene ID" value="Mhun_0925"/>
</dbReference>
<dbReference type="HOGENOM" id="CLU_812843_0_0_2"/>
<keyword evidence="2" id="KW-0418">Kinase</keyword>
<name>Q2FQW4_METHJ</name>
<dbReference type="AlphaFoldDB" id="Q2FQW4"/>
<keyword evidence="2" id="KW-0808">Transferase</keyword>
<dbReference type="InterPro" id="IPR005467">
    <property type="entry name" value="His_kinase_dom"/>
</dbReference>
<dbReference type="InterPro" id="IPR036890">
    <property type="entry name" value="HATPase_C_sf"/>
</dbReference>
<evidence type="ECO:0000313" key="2">
    <source>
        <dbReference type="EMBL" id="ABD40675.1"/>
    </source>
</evidence>
<dbReference type="EMBL" id="CP000254">
    <property type="protein sequence ID" value="ABD40675.1"/>
    <property type="molecule type" value="Genomic_DNA"/>
</dbReference>
<feature type="domain" description="Histidine kinase" evidence="1">
    <location>
        <begin position="140"/>
        <end position="336"/>
    </location>
</feature>
<proteinExistence type="predicted"/>
<gene>
    <name evidence="2" type="ordered locus">Mhun_0925</name>
</gene>
<dbReference type="PROSITE" id="PS50109">
    <property type="entry name" value="HIS_KIN"/>
    <property type="match status" value="1"/>
</dbReference>
<dbReference type="SMART" id="SM00387">
    <property type="entry name" value="HATPase_c"/>
    <property type="match status" value="1"/>
</dbReference>
<dbReference type="GeneID" id="3924612"/>
<protein>
    <submittedName>
        <fullName evidence="2">Histidine kinase</fullName>
        <ecNumber evidence="2">2.7.13.3</ecNumber>
    </submittedName>
</protein>
<sequence length="341" mass="38498">MTITTSPDDLFHAAPVIAFERNNSDIWKIKSISANNLKYGILVNSTDGETDILSNIYKDDQDLVSRKMGGALLQKRPGIELRYRIRAGAYYRWVEEYCSLSYDNAGRPQKALSYLWISSLPIEWALLYKGSEIWNTLNSKIRHDILNQLTAILGYLELSTDLITDPTLIDFTQKEQNAAEKIRDRLIFTCEYQKIGMLEFSWISLSDIIKEALNEIVMDPIQVFIDTGNSLMYADRNFRLALEKILANIPEHATGATTVHISLEPDGDGGKLIIQDDGCGIVQQQKTRIFDLGFGKGSGYGLFLAEKILSIFEITIQENGVFGEGARFELMIPSHILEIRS</sequence>
<evidence type="ECO:0000259" key="1">
    <source>
        <dbReference type="PROSITE" id="PS50109"/>
    </source>
</evidence>
<dbReference type="InParanoid" id="Q2FQW4"/>
<dbReference type="RefSeq" id="WP_011447954.1">
    <property type="nucleotide sequence ID" value="NC_007796.1"/>
</dbReference>
<organism evidence="2 3">
    <name type="scientific">Methanospirillum hungatei JF-1 (strain ATCC 27890 / DSM 864 / NBRC 100397 / JF-1)</name>
    <dbReference type="NCBI Taxonomy" id="323259"/>
    <lineage>
        <taxon>Archaea</taxon>
        <taxon>Methanobacteriati</taxon>
        <taxon>Methanobacteriota</taxon>
        <taxon>Stenosarchaea group</taxon>
        <taxon>Methanomicrobia</taxon>
        <taxon>Methanomicrobiales</taxon>
        <taxon>Methanospirillaceae</taxon>
        <taxon>Methanospirillum</taxon>
    </lineage>
</organism>
<dbReference type="Gene3D" id="3.30.450.20">
    <property type="entry name" value="PAS domain"/>
    <property type="match status" value="1"/>
</dbReference>
<reference evidence="3" key="1">
    <citation type="journal article" date="2016" name="Stand. Genomic Sci.">
        <title>Complete genome sequence of Methanospirillum hungatei type strain JF1.</title>
        <authorList>
            <person name="Gunsalus R.P."/>
            <person name="Cook L.E."/>
            <person name="Crable B."/>
            <person name="Rohlin L."/>
            <person name="McDonald E."/>
            <person name="Mouttaki H."/>
            <person name="Sieber J.R."/>
            <person name="Poweleit N."/>
            <person name="Zhou H."/>
            <person name="Lapidus A.L."/>
            <person name="Daligault H.E."/>
            <person name="Land M."/>
            <person name="Gilna P."/>
            <person name="Ivanova N."/>
            <person name="Kyrpides N."/>
            <person name="Culley D.E."/>
            <person name="McInerney M.J."/>
        </authorList>
    </citation>
    <scope>NUCLEOTIDE SEQUENCE [LARGE SCALE GENOMIC DNA]</scope>
    <source>
        <strain evidence="3">ATCC 27890 / DSM 864 / NBRC 100397 / JF-1</strain>
    </source>
</reference>
<dbReference type="eggNOG" id="arCOG06193">
    <property type="taxonomic scope" value="Archaea"/>
</dbReference>
<evidence type="ECO:0000313" key="3">
    <source>
        <dbReference type="Proteomes" id="UP000001941"/>
    </source>
</evidence>
<dbReference type="EC" id="2.7.13.3" evidence="2"/>
<dbReference type="KEGG" id="mhu:Mhun_0925"/>
<dbReference type="Proteomes" id="UP000001941">
    <property type="component" value="Chromosome"/>
</dbReference>
<dbReference type="STRING" id="323259.Mhun_0925"/>
<dbReference type="Pfam" id="PF02518">
    <property type="entry name" value="HATPase_c"/>
    <property type="match status" value="1"/>
</dbReference>
<keyword evidence="3" id="KW-1185">Reference proteome</keyword>
<accession>Q2FQW4</accession>
<dbReference type="Gene3D" id="3.30.565.10">
    <property type="entry name" value="Histidine kinase-like ATPase, C-terminal domain"/>
    <property type="match status" value="1"/>
</dbReference>